<accession>A0A5P1E5X3</accession>
<dbReference type="EMBL" id="CM007389">
    <property type="protein sequence ID" value="ONK58032.1"/>
    <property type="molecule type" value="Genomic_DNA"/>
</dbReference>
<keyword evidence="1" id="KW-0732">Signal</keyword>
<evidence type="ECO:0000313" key="2">
    <source>
        <dbReference type="EMBL" id="ONK58032.1"/>
    </source>
</evidence>
<feature type="chain" id="PRO_5024462858" evidence="1">
    <location>
        <begin position="22"/>
        <end position="163"/>
    </location>
</feature>
<organism evidence="2 3">
    <name type="scientific">Asparagus officinalis</name>
    <name type="common">Garden asparagus</name>
    <dbReference type="NCBI Taxonomy" id="4686"/>
    <lineage>
        <taxon>Eukaryota</taxon>
        <taxon>Viridiplantae</taxon>
        <taxon>Streptophyta</taxon>
        <taxon>Embryophyta</taxon>
        <taxon>Tracheophyta</taxon>
        <taxon>Spermatophyta</taxon>
        <taxon>Magnoliopsida</taxon>
        <taxon>Liliopsida</taxon>
        <taxon>Asparagales</taxon>
        <taxon>Asparagaceae</taxon>
        <taxon>Asparagoideae</taxon>
        <taxon>Asparagus</taxon>
    </lineage>
</organism>
<feature type="signal peptide" evidence="1">
    <location>
        <begin position="1"/>
        <end position="21"/>
    </location>
</feature>
<dbReference type="Proteomes" id="UP000243459">
    <property type="component" value="Chromosome 9"/>
</dbReference>
<dbReference type="Gramene" id="ONK58032">
    <property type="protein sequence ID" value="ONK58032"/>
    <property type="gene ID" value="A4U43_C09F7240"/>
</dbReference>
<gene>
    <name evidence="2" type="ORF">A4U43_C09F7240</name>
</gene>
<reference evidence="3" key="1">
    <citation type="journal article" date="2017" name="Nat. Commun.">
        <title>The asparagus genome sheds light on the origin and evolution of a young Y chromosome.</title>
        <authorList>
            <person name="Harkess A."/>
            <person name="Zhou J."/>
            <person name="Xu C."/>
            <person name="Bowers J.E."/>
            <person name="Van der Hulst R."/>
            <person name="Ayyampalayam S."/>
            <person name="Mercati F."/>
            <person name="Riccardi P."/>
            <person name="McKain M.R."/>
            <person name="Kakrana A."/>
            <person name="Tang H."/>
            <person name="Ray J."/>
            <person name="Groenendijk J."/>
            <person name="Arikit S."/>
            <person name="Mathioni S.M."/>
            <person name="Nakano M."/>
            <person name="Shan H."/>
            <person name="Telgmann-Rauber A."/>
            <person name="Kanno A."/>
            <person name="Yue Z."/>
            <person name="Chen H."/>
            <person name="Li W."/>
            <person name="Chen Y."/>
            <person name="Xu X."/>
            <person name="Zhang Y."/>
            <person name="Luo S."/>
            <person name="Chen H."/>
            <person name="Gao J."/>
            <person name="Mao Z."/>
            <person name="Pires J.C."/>
            <person name="Luo M."/>
            <person name="Kudrna D."/>
            <person name="Wing R.A."/>
            <person name="Meyers B.C."/>
            <person name="Yi K."/>
            <person name="Kong H."/>
            <person name="Lavrijsen P."/>
            <person name="Sunseri F."/>
            <person name="Falavigna A."/>
            <person name="Ye Y."/>
            <person name="Leebens-Mack J.H."/>
            <person name="Chen G."/>
        </authorList>
    </citation>
    <scope>NUCLEOTIDE SEQUENCE [LARGE SCALE GENOMIC DNA]</scope>
    <source>
        <strain evidence="3">cv. DH0086</strain>
    </source>
</reference>
<keyword evidence="3" id="KW-1185">Reference proteome</keyword>
<evidence type="ECO:0000313" key="3">
    <source>
        <dbReference type="Proteomes" id="UP000243459"/>
    </source>
</evidence>
<dbReference type="AlphaFoldDB" id="A0A5P1E5X3"/>
<evidence type="ECO:0000256" key="1">
    <source>
        <dbReference type="SAM" id="SignalP"/>
    </source>
</evidence>
<sequence>MRARQAAVVGGLLFVARGVWSGHCGGGDGAGRVRVWNGILVGCRMAWSGLRAWLKAEVGFEPFGEGRGGGLGWRLDVGKGAAAGPAVGRPSARASEMVAAGARERLVRLARGGRQLARGCKARVRGCCPAAVFDGQQSGDTARCEWAFGLRKRRRIRVDAYNP</sequence>
<name>A0A5P1E5X3_ASPOF</name>
<protein>
    <submittedName>
        <fullName evidence="2">Uncharacterized protein</fullName>
    </submittedName>
</protein>
<proteinExistence type="predicted"/>